<reference evidence="1 2" key="1">
    <citation type="submission" date="2018-07" db="EMBL/GenBank/DDBJ databases">
        <title>Genome sequencing of oomycete isolates from Chile give support for New Zealand origin for Phytophthora kernoviae and make available the first Nothophytophthora sp. genome.</title>
        <authorList>
            <person name="Studholme D.J."/>
            <person name="Sanfuentes E."/>
            <person name="Panda P."/>
            <person name="Hill R."/>
            <person name="Sambles C."/>
            <person name="Grant M."/>
            <person name="Williams N.M."/>
            <person name="Mcdougal R.L."/>
        </authorList>
    </citation>
    <scope>NUCLEOTIDE SEQUENCE [LARGE SCALE GENOMIC DNA]</scope>
    <source>
        <strain evidence="1">Chile7</strain>
    </source>
</reference>
<sequence>PAVVVVVVCCFLGCYVTYTSGKTLFSPTDSDVSFPYCDPEYETTVYYNYTAVHGL</sequence>
<gene>
    <name evidence="1" type="ORF">BBJ29_010109</name>
</gene>
<evidence type="ECO:0000313" key="1">
    <source>
        <dbReference type="EMBL" id="RLN54366.1"/>
    </source>
</evidence>
<dbReference type="EMBL" id="MBAD02001477">
    <property type="protein sequence ID" value="RLN54366.1"/>
    <property type="molecule type" value="Genomic_DNA"/>
</dbReference>
<comment type="caution">
    <text evidence="1">The sequence shown here is derived from an EMBL/GenBank/DDBJ whole genome shotgun (WGS) entry which is preliminary data.</text>
</comment>
<proteinExistence type="predicted"/>
<evidence type="ECO:0000313" key="2">
    <source>
        <dbReference type="Proteomes" id="UP000284657"/>
    </source>
</evidence>
<dbReference type="AlphaFoldDB" id="A0A3R7N3A2"/>
<feature type="non-terminal residue" evidence="1">
    <location>
        <position position="1"/>
    </location>
</feature>
<accession>A0A3R7N3A2</accession>
<dbReference type="Proteomes" id="UP000284657">
    <property type="component" value="Unassembled WGS sequence"/>
</dbReference>
<organism evidence="1 2">
    <name type="scientific">Phytophthora kernoviae</name>
    <dbReference type="NCBI Taxonomy" id="325452"/>
    <lineage>
        <taxon>Eukaryota</taxon>
        <taxon>Sar</taxon>
        <taxon>Stramenopiles</taxon>
        <taxon>Oomycota</taxon>
        <taxon>Peronosporomycetes</taxon>
        <taxon>Peronosporales</taxon>
        <taxon>Peronosporaceae</taxon>
        <taxon>Phytophthora</taxon>
    </lineage>
</organism>
<protein>
    <submittedName>
        <fullName evidence="1">Uncharacterized protein</fullName>
    </submittedName>
</protein>
<name>A0A3R7N3A2_9STRA</name>